<dbReference type="Proteomes" id="UP000749010">
    <property type="component" value="Unassembled WGS sequence"/>
</dbReference>
<evidence type="ECO:0008006" key="3">
    <source>
        <dbReference type="Google" id="ProtNLM"/>
    </source>
</evidence>
<comment type="caution">
    <text evidence="1">The sequence shown here is derived from an EMBL/GenBank/DDBJ whole genome shotgun (WGS) entry which is preliminary data.</text>
</comment>
<protein>
    <recommendedName>
        <fullName evidence="3">ATP-binding protein</fullName>
    </recommendedName>
</protein>
<evidence type="ECO:0000313" key="1">
    <source>
        <dbReference type="EMBL" id="NMQ30273.1"/>
    </source>
</evidence>
<dbReference type="InterPro" id="IPR027417">
    <property type="entry name" value="P-loop_NTPase"/>
</dbReference>
<organism evidence="1 2">
    <name type="scientific">Candidatus Accumulibacter phosphatis</name>
    <dbReference type="NCBI Taxonomy" id="327160"/>
    <lineage>
        <taxon>Bacteria</taxon>
        <taxon>Pseudomonadati</taxon>
        <taxon>Pseudomonadota</taxon>
        <taxon>Betaproteobacteria</taxon>
        <taxon>Candidatus Accumulibacter</taxon>
    </lineage>
</organism>
<dbReference type="RefSeq" id="WP_211203905.1">
    <property type="nucleotide sequence ID" value="NZ_SPMY01000117.1"/>
</dbReference>
<keyword evidence="2" id="KW-1185">Reference proteome</keyword>
<dbReference type="SUPFAM" id="SSF52540">
    <property type="entry name" value="P-loop containing nucleoside triphosphate hydrolases"/>
    <property type="match status" value="1"/>
</dbReference>
<reference evidence="1 2" key="1">
    <citation type="submission" date="2019-03" db="EMBL/GenBank/DDBJ databases">
        <title>Metabolic reconstructions from genomes of highly enriched 'Candidatus Accumulibacter' and 'Candidatus Competibacter' bioreactor populations.</title>
        <authorList>
            <person name="Annavajhala M.K."/>
            <person name="Welles L."/>
            <person name="Abbas B."/>
            <person name="Sorokin D."/>
            <person name="Park H."/>
            <person name="Van Loosdrecht M."/>
            <person name="Chandran K."/>
        </authorList>
    </citation>
    <scope>NUCLEOTIDE SEQUENCE [LARGE SCALE GENOMIC DNA]</scope>
    <source>
        <strain evidence="1 2">SBR_S</strain>
    </source>
</reference>
<proteinExistence type="predicted"/>
<gene>
    <name evidence="1" type="ORF">E4Q23_22430</name>
</gene>
<accession>A0ABX1U620</accession>
<name>A0ABX1U620_9PROT</name>
<evidence type="ECO:0000313" key="2">
    <source>
        <dbReference type="Proteomes" id="UP000749010"/>
    </source>
</evidence>
<dbReference type="EMBL" id="SPMY01000117">
    <property type="protein sequence ID" value="NMQ30273.1"/>
    <property type="molecule type" value="Genomic_DNA"/>
</dbReference>
<sequence>MEAQGADAIRMRLSLQVKRSLVVSRATSNADFRDTILQAYRTVIGSQFNPDADRVGVVTGGISDASKRSFETLCEWARSESSAAGLVEKLRANKVAGQKQTYFDDVRSILASVVDEQTLDEATWSLLSHFVLMRLDMLHEGSVTEATTVASLANCLAPTDMPRADDLWRRLLALVRVAEGHAAAFDRKTLVARLNGGVRLKGAASMQTALTALGTEARLAAAEIGNTIDGFAVPRALLVQRTHEALVECRFVQIGGLPGTGKSAVLRTMVHESLENGAALFLKADRLTGSTWVQYATSTGIGGAGLEDLLVEVMAVGLSTVFVDGLDRVEVRHRGVVLDVVNTMLDSPLLTSLRLLVTVRDTGMEPLRTWLPARLFAAGAKTVEVTELDDQEARSLAGQRPALADLLFGPAQVRAIVRRPFFASVLTQRYANETTVPRSEVELATAWWSGGGYGAEAARAGQRRSALVELARSGATALGRRIPSLNLDPQALVALEADGIIRDVRVGQTVRFVHDIYFEWAFVQLLVSEGQQWLGVIRQVGEPPVLGRVVELLSQAELKEGQDWQAHLAQLEAAGDVRSQWLRAWMLGPFGLPDFDSHETTYNEAMLANGSKRISKLVVWYQAEKTKPNPLALDADRVPDIDLAQRLRFADQLALPSDMSQWQRLCYWLVRHIEQISVATRPEMLSVFEVWQNAVADVENPVSTLILGLVKTWLIDIEARFHSYKLPRDHGEWDVLEDGVAEELESRLRSTLLRAGRAYPAQVRDYLAALRSTTRVPCGVVKEVIDYSLVLSDACAHELVDFVLHFMIRPLPEEQRRRSQGTRYGYSPHSHDWQSLSIDDQHAYFPCAPTRQPFPSLFAAAPDEARRLVRELANHATTAWRQLKQLDWERRASPLPLTLTFPWGQQTFWGASQQFLWSRGIWGSHTVGCGLMALEDWAFREVEKGRAVDEVLRSVLEGHTSVGALGVACAVTVATQQRSEVTLPLVTSQRLWKWDIKRYVQDMGSHSSNLIGFHPHDRIHFDAVVRSNTRKCRTQEIRWLASICVLCGGDLAEKASKAIAGFTSDLPFDYDEEREDAGRVEYLRRTAEIWAEVGKRENYRATPSQDDSGVVIEMENPKAQGADIEEIKQRQVTMEETLRLLNWTHDSFDKGAISDRLSVVDAIRDARRLDASELFDEVHSHVDPGGQRQAAVAGVAAVAIRFGQSTSADDLDWAAHACSRAWLTCEASDDFFFRGSALLHHPVLFACRGLAGLLQHEAFRQQALEALIQLTAHPYDQVVAEALTGMLSSWSNEPAIAWTALRLANSLAVIEHYPYDIEAADREEREHARMVRAVEATLAQCADLDMQVAPMPDLPPAWVENSNGPQIVRGKRGRDVVAEWEHPTTDLHPDFLAKILPSIPVDSAMQDGMRREMFLSWCDELVAWTVERLCPAWSHGKPDAFEADALEVFDWRRELYRFLAQVTLHLDPAEGVRRFF</sequence>